<organism evidence="1 2">
    <name type="scientific">Bifidobacterium pseudocatenulatum DSM 20438 = JCM 1200 = LMG 10505</name>
    <dbReference type="NCBI Taxonomy" id="547043"/>
    <lineage>
        <taxon>Bacteria</taxon>
        <taxon>Bacillati</taxon>
        <taxon>Actinomycetota</taxon>
        <taxon>Actinomycetes</taxon>
        <taxon>Bifidobacteriales</taxon>
        <taxon>Bifidobacteriaceae</taxon>
        <taxon>Bifidobacterium</taxon>
    </lineage>
</organism>
<dbReference type="AlphaFoldDB" id="C0BUP4"/>
<dbReference type="EMBL" id="ABXX02000004">
    <property type="protein sequence ID" value="EEG70385.1"/>
    <property type="molecule type" value="Genomic_DNA"/>
</dbReference>
<sequence length="40" mass="4967">MATGLRHALRREFRSLRYTGAYSNKRSYFWEFWGIPHYIQ</sequence>
<evidence type="ECO:0000313" key="2">
    <source>
        <dbReference type="Proteomes" id="UP000003875"/>
    </source>
</evidence>
<accession>C0BUP4</accession>
<reference evidence="1 2" key="2">
    <citation type="submission" date="2009-02" db="EMBL/GenBank/DDBJ databases">
        <authorList>
            <person name="Fulton L."/>
            <person name="Clifton S."/>
            <person name="Fulton B."/>
            <person name="Xu J."/>
            <person name="Minx P."/>
            <person name="Pepin K.H."/>
            <person name="Johnson M."/>
            <person name="Bhonagiri V."/>
            <person name="Nash W.E."/>
            <person name="Mardis E.R."/>
            <person name="Wilson R.K."/>
        </authorList>
    </citation>
    <scope>NUCLEOTIDE SEQUENCE [LARGE SCALE GENOMIC DNA]</scope>
    <source>
        <strain evidence="1 2">DSM 20438</strain>
    </source>
</reference>
<comment type="caution">
    <text evidence="1">The sequence shown here is derived from an EMBL/GenBank/DDBJ whole genome shotgun (WGS) entry which is preliminary data.</text>
</comment>
<name>C0BUP4_BIFPS</name>
<reference evidence="1 2" key="1">
    <citation type="submission" date="2009-02" db="EMBL/GenBank/DDBJ databases">
        <title>Draft genome sequence of Bifidobacterium pseudocatenulatum (DSM 20438).</title>
        <authorList>
            <person name="Sudarsanam P."/>
            <person name="Ley R."/>
            <person name="Guruge J."/>
            <person name="Turnbaugh P.J."/>
            <person name="Mahowald M."/>
            <person name="Liep D."/>
            <person name="Gordon J."/>
        </authorList>
    </citation>
    <scope>NUCLEOTIDE SEQUENCE [LARGE SCALE GENOMIC DNA]</scope>
    <source>
        <strain evidence="1 2">DSM 20438</strain>
    </source>
</reference>
<proteinExistence type="predicted"/>
<protein>
    <submittedName>
        <fullName evidence="1">Uncharacterized protein</fullName>
    </submittedName>
</protein>
<gene>
    <name evidence="1" type="ORF">BIFPSEUDO_04131</name>
</gene>
<dbReference type="Proteomes" id="UP000003875">
    <property type="component" value="Unassembled WGS sequence"/>
</dbReference>
<evidence type="ECO:0000313" key="1">
    <source>
        <dbReference type="EMBL" id="EEG70385.1"/>
    </source>
</evidence>